<evidence type="ECO:0000259" key="2">
    <source>
        <dbReference type="PROSITE" id="PS51762"/>
    </source>
</evidence>
<dbReference type="GO" id="GO:0004553">
    <property type="term" value="F:hydrolase activity, hydrolyzing O-glycosyl compounds"/>
    <property type="evidence" value="ECO:0007669"/>
    <property type="project" value="InterPro"/>
</dbReference>
<evidence type="ECO:0000256" key="1">
    <source>
        <dbReference type="SAM" id="Phobius"/>
    </source>
</evidence>
<dbReference type="SUPFAM" id="SSF49899">
    <property type="entry name" value="Concanavalin A-like lectins/glucanases"/>
    <property type="match status" value="1"/>
</dbReference>
<organism evidence="3 4">
    <name type="scientific">Thelonectria olida</name>
    <dbReference type="NCBI Taxonomy" id="1576542"/>
    <lineage>
        <taxon>Eukaryota</taxon>
        <taxon>Fungi</taxon>
        <taxon>Dikarya</taxon>
        <taxon>Ascomycota</taxon>
        <taxon>Pezizomycotina</taxon>
        <taxon>Sordariomycetes</taxon>
        <taxon>Hypocreomycetidae</taxon>
        <taxon>Hypocreales</taxon>
        <taxon>Nectriaceae</taxon>
        <taxon>Thelonectria</taxon>
    </lineage>
</organism>
<dbReference type="Gene3D" id="2.60.120.200">
    <property type="match status" value="2"/>
</dbReference>
<reference evidence="3 4" key="1">
    <citation type="journal article" date="2021" name="Nat. Commun.">
        <title>Genetic determinants of endophytism in the Arabidopsis root mycobiome.</title>
        <authorList>
            <person name="Mesny F."/>
            <person name="Miyauchi S."/>
            <person name="Thiergart T."/>
            <person name="Pickel B."/>
            <person name="Atanasova L."/>
            <person name="Karlsson M."/>
            <person name="Huettel B."/>
            <person name="Barry K.W."/>
            <person name="Haridas S."/>
            <person name="Chen C."/>
            <person name="Bauer D."/>
            <person name="Andreopoulos W."/>
            <person name="Pangilinan J."/>
            <person name="LaButti K."/>
            <person name="Riley R."/>
            <person name="Lipzen A."/>
            <person name="Clum A."/>
            <person name="Drula E."/>
            <person name="Henrissat B."/>
            <person name="Kohler A."/>
            <person name="Grigoriev I.V."/>
            <person name="Martin F.M."/>
            <person name="Hacquard S."/>
        </authorList>
    </citation>
    <scope>NUCLEOTIDE SEQUENCE [LARGE SCALE GENOMIC DNA]</scope>
    <source>
        <strain evidence="3 4">MPI-CAGE-CH-0241</strain>
    </source>
</reference>
<dbReference type="AlphaFoldDB" id="A0A9P8VU92"/>
<evidence type="ECO:0000313" key="4">
    <source>
        <dbReference type="Proteomes" id="UP000777438"/>
    </source>
</evidence>
<protein>
    <submittedName>
        <fullName evidence="3">Concanavalin A-like lectin/glucanase domain-containing protein</fullName>
    </submittedName>
</protein>
<dbReference type="EMBL" id="JAGPYM010000028">
    <property type="protein sequence ID" value="KAH6879775.1"/>
    <property type="molecule type" value="Genomic_DNA"/>
</dbReference>
<feature type="transmembrane region" description="Helical" evidence="1">
    <location>
        <begin position="7"/>
        <end position="28"/>
    </location>
</feature>
<dbReference type="PROSITE" id="PS51762">
    <property type="entry name" value="GH16_2"/>
    <property type="match status" value="1"/>
</dbReference>
<dbReference type="OrthoDB" id="192832at2759"/>
<keyword evidence="1" id="KW-1133">Transmembrane helix</keyword>
<keyword evidence="1" id="KW-0472">Membrane</keyword>
<keyword evidence="1" id="KW-0812">Transmembrane</keyword>
<feature type="domain" description="GH16" evidence="2">
    <location>
        <begin position="37"/>
        <end position="290"/>
    </location>
</feature>
<proteinExistence type="predicted"/>
<dbReference type="InterPro" id="IPR000757">
    <property type="entry name" value="Beta-glucanase-like"/>
</dbReference>
<dbReference type="Proteomes" id="UP000777438">
    <property type="component" value="Unassembled WGS sequence"/>
</dbReference>
<dbReference type="GO" id="GO:0009251">
    <property type="term" value="P:glucan catabolic process"/>
    <property type="evidence" value="ECO:0007669"/>
    <property type="project" value="TreeGrafter"/>
</dbReference>
<sequence>MNNRMWLGVPVYFLPISLTYSTVLWLPYLPCEIGISILYSWISYEGTTLRFNICPVSAHAGYALETTYDFTNFFSEFDFFDEPDPTKGYVEYVNAITANEWGLAKYQNNLIYMGGLFIADIAHMPGSICGVWPAMWLYGPDWPASGEIDIIEGINSQTSNIITLHTSPGCTMSNDDTANSTVLNESNCHVGCSQSTGSASNYGTNFNRNGGGTYAVEWTSSHISVWFFPRSAIPSDIVSQKPNPSSWGQPIACFNGDTGCDIGKHFQNNRLVFDTTFCGSWAGVESVWENDVTCSAKTQGKTCMEFVAANPSEFAEAHWLIRSIKIYQQGSNFTSSGKHIPNRSFVPKPFRL</sequence>
<dbReference type="PANTHER" id="PTHR10963:SF24">
    <property type="entry name" value="GLYCOSIDASE C21B10.07-RELATED"/>
    <property type="match status" value="1"/>
</dbReference>
<dbReference type="PANTHER" id="PTHR10963">
    <property type="entry name" value="GLYCOSYL HYDROLASE-RELATED"/>
    <property type="match status" value="1"/>
</dbReference>
<name>A0A9P8VU92_9HYPO</name>
<keyword evidence="4" id="KW-1185">Reference proteome</keyword>
<evidence type="ECO:0000313" key="3">
    <source>
        <dbReference type="EMBL" id="KAH6879775.1"/>
    </source>
</evidence>
<dbReference type="CDD" id="cd02181">
    <property type="entry name" value="GH16_fungal_Lam16A_glucanase"/>
    <property type="match status" value="1"/>
</dbReference>
<dbReference type="InterPro" id="IPR050546">
    <property type="entry name" value="Glycosyl_Hydrlase_16"/>
</dbReference>
<dbReference type="InterPro" id="IPR013320">
    <property type="entry name" value="ConA-like_dom_sf"/>
</dbReference>
<dbReference type="Pfam" id="PF26113">
    <property type="entry name" value="GH16_XgeA"/>
    <property type="match status" value="1"/>
</dbReference>
<accession>A0A9P8VU92</accession>
<comment type="caution">
    <text evidence="3">The sequence shown here is derived from an EMBL/GenBank/DDBJ whole genome shotgun (WGS) entry which is preliminary data.</text>
</comment>
<gene>
    <name evidence="3" type="ORF">B0T10DRAFT_582288</name>
</gene>